<evidence type="ECO:0000313" key="3">
    <source>
        <dbReference type="Proteomes" id="UP001295740"/>
    </source>
</evidence>
<name>A0AAI8VA36_9PEZI</name>
<dbReference type="AlphaFoldDB" id="A0AAI8VA36"/>
<sequence>MSAADSTESYEWKDEGIPSGYTHEPEGHFIARVHEPDPTPEEEEFAFVVQPPKKVKRGEPFPWPVVVKVMVKHGRGPLHKGLQLKLLVEKIVAKGREILVEGADVENDIFVNIDYAASPMSFPMTEGKVKEGNTQYTVFSMSQGINLKRNKFKLCVFLANLGFTGDPDRNSKSIWALSHEFELVGENIDLPPQAPTANEIRFIKNLQSFENFIHLLPRPSSTKGGLLPWQPHPVLQFPLRTDWYVPKKCENGYVNFGAIIVQVRNVPANVVPDPVVTLSLLVGQPAKKRGESDSPEPNMFDDEVKYEPQRLTGTVVEDEDQAPYRYAIFRRLKLPVSLMEGAKRGGGCRFRASFHRYDDGPVVTWIDTPVLYRPDKDDGYKNPLSKLLPPHPPPFRSPHKEQALVKILSDDKAFDWKLKYDDFRGPILNFAKWEIQLRGPTNRDSEGQTEAAGGHETTKVELDWTSQSESSFAFYANESDKDESDVGSGYSTEIPEGSLRQ</sequence>
<keyword evidence="3" id="KW-1185">Reference proteome</keyword>
<evidence type="ECO:0000256" key="1">
    <source>
        <dbReference type="SAM" id="MobiDB-lite"/>
    </source>
</evidence>
<dbReference type="EMBL" id="CAUWAG010000003">
    <property type="protein sequence ID" value="CAJ2500872.1"/>
    <property type="molecule type" value="Genomic_DNA"/>
</dbReference>
<comment type="caution">
    <text evidence="2">The sequence shown here is derived from an EMBL/GenBank/DDBJ whole genome shotgun (WGS) entry which is preliminary data.</text>
</comment>
<feature type="region of interest" description="Disordered" evidence="1">
    <location>
        <begin position="439"/>
        <end position="501"/>
    </location>
</feature>
<protein>
    <submittedName>
        <fullName evidence="2">Uu.00g037250.m01.CDS01</fullName>
    </submittedName>
</protein>
<organism evidence="2 3">
    <name type="scientific">Anthostomella pinea</name>
    <dbReference type="NCBI Taxonomy" id="933095"/>
    <lineage>
        <taxon>Eukaryota</taxon>
        <taxon>Fungi</taxon>
        <taxon>Dikarya</taxon>
        <taxon>Ascomycota</taxon>
        <taxon>Pezizomycotina</taxon>
        <taxon>Sordariomycetes</taxon>
        <taxon>Xylariomycetidae</taxon>
        <taxon>Xylariales</taxon>
        <taxon>Xylariaceae</taxon>
        <taxon>Anthostomella</taxon>
    </lineage>
</organism>
<proteinExistence type="predicted"/>
<reference evidence="2" key="1">
    <citation type="submission" date="2023-10" db="EMBL/GenBank/DDBJ databases">
        <authorList>
            <person name="Hackl T."/>
        </authorList>
    </citation>
    <scope>NUCLEOTIDE SEQUENCE</scope>
</reference>
<gene>
    <name evidence="2" type="ORF">KHLLAP_LOCUS1340</name>
</gene>
<dbReference type="Proteomes" id="UP001295740">
    <property type="component" value="Unassembled WGS sequence"/>
</dbReference>
<accession>A0AAI8VA36</accession>
<evidence type="ECO:0000313" key="2">
    <source>
        <dbReference type="EMBL" id="CAJ2500872.1"/>
    </source>
</evidence>